<reference evidence="3 4" key="1">
    <citation type="submission" date="2016-11" db="EMBL/GenBank/DDBJ databases">
        <authorList>
            <person name="Jaros S."/>
            <person name="Januszkiewicz K."/>
            <person name="Wedrychowicz H."/>
        </authorList>
    </citation>
    <scope>NUCLEOTIDE SEQUENCE [LARGE SCALE GENOMIC DNA]</scope>
    <source>
        <strain evidence="3 4">DSM 46144</strain>
    </source>
</reference>
<feature type="transmembrane region" description="Helical" evidence="2">
    <location>
        <begin position="29"/>
        <end position="53"/>
    </location>
</feature>
<feature type="transmembrane region" description="Helical" evidence="2">
    <location>
        <begin position="73"/>
        <end position="94"/>
    </location>
</feature>
<keyword evidence="2" id="KW-1133">Transmembrane helix</keyword>
<feature type="transmembrane region" description="Helical" evidence="2">
    <location>
        <begin position="106"/>
        <end position="124"/>
    </location>
</feature>
<proteinExistence type="predicted"/>
<dbReference type="STRING" id="134849.SAMN05443668_11121"/>
<dbReference type="AlphaFoldDB" id="A0A1M7RFV7"/>
<evidence type="ECO:0000256" key="2">
    <source>
        <dbReference type="SAM" id="Phobius"/>
    </source>
</evidence>
<name>A0A1M7RFV7_9ACTN</name>
<keyword evidence="2" id="KW-0472">Membrane</keyword>
<feature type="region of interest" description="Disordered" evidence="1">
    <location>
        <begin position="1"/>
        <end position="21"/>
    </location>
</feature>
<evidence type="ECO:0000313" key="4">
    <source>
        <dbReference type="Proteomes" id="UP000184440"/>
    </source>
</evidence>
<dbReference type="Proteomes" id="UP000184440">
    <property type="component" value="Unassembled WGS sequence"/>
</dbReference>
<evidence type="ECO:0000313" key="3">
    <source>
        <dbReference type="EMBL" id="SHN44928.1"/>
    </source>
</evidence>
<gene>
    <name evidence="3" type="ORF">SAMN05443668_11121</name>
</gene>
<evidence type="ECO:0000256" key="1">
    <source>
        <dbReference type="SAM" id="MobiDB-lite"/>
    </source>
</evidence>
<keyword evidence="2" id="KW-0812">Transmembrane</keyword>
<dbReference type="OrthoDB" id="1524823at2"/>
<feature type="transmembrane region" description="Helical" evidence="2">
    <location>
        <begin position="130"/>
        <end position="148"/>
    </location>
</feature>
<organism evidence="3 4">
    <name type="scientific">Cryptosporangium aurantiacum</name>
    <dbReference type="NCBI Taxonomy" id="134849"/>
    <lineage>
        <taxon>Bacteria</taxon>
        <taxon>Bacillati</taxon>
        <taxon>Actinomycetota</taxon>
        <taxon>Actinomycetes</taxon>
        <taxon>Cryptosporangiales</taxon>
        <taxon>Cryptosporangiaceae</taxon>
        <taxon>Cryptosporangium</taxon>
    </lineage>
</organism>
<sequence>MTSRPSTPTVPTPSPAPADDAVTQHTRRLATVLACGFLVVSLFQVALALGAPFGAAAFGGADTGRLAPSLRLVSTFAAVFWILAALHALSRGGVISRFPRAGGRRLTWVLVGITALGTLMNLASSSPWERFGWAPYVLLLTVVGVRLARRP</sequence>
<accession>A0A1M7RFV7</accession>
<dbReference type="RefSeq" id="WP_073261642.1">
    <property type="nucleotide sequence ID" value="NZ_FRCS01000011.1"/>
</dbReference>
<keyword evidence="4" id="KW-1185">Reference proteome</keyword>
<dbReference type="EMBL" id="FRCS01000011">
    <property type="protein sequence ID" value="SHN44928.1"/>
    <property type="molecule type" value="Genomic_DNA"/>
</dbReference>
<protein>
    <submittedName>
        <fullName evidence="3">Uncharacterized protein</fullName>
    </submittedName>
</protein>